<organism evidence="3 4">
    <name type="scientific">Dibothriocephalus latus</name>
    <name type="common">Fish tapeworm</name>
    <name type="synonym">Diphyllobothrium latum</name>
    <dbReference type="NCBI Taxonomy" id="60516"/>
    <lineage>
        <taxon>Eukaryota</taxon>
        <taxon>Metazoa</taxon>
        <taxon>Spiralia</taxon>
        <taxon>Lophotrochozoa</taxon>
        <taxon>Platyhelminthes</taxon>
        <taxon>Cestoda</taxon>
        <taxon>Eucestoda</taxon>
        <taxon>Diphyllobothriidea</taxon>
        <taxon>Diphyllobothriidae</taxon>
        <taxon>Dibothriocephalus</taxon>
    </lineage>
</organism>
<feature type="compositionally biased region" description="Acidic residues" evidence="1">
    <location>
        <begin position="168"/>
        <end position="186"/>
    </location>
</feature>
<name>A0A3P7MKC9_DIBLA</name>
<accession>A0A3P7MKC9</accession>
<feature type="transmembrane region" description="Helical" evidence="2">
    <location>
        <begin position="18"/>
        <end position="37"/>
    </location>
</feature>
<dbReference type="AlphaFoldDB" id="A0A3P7MKC9"/>
<keyword evidence="4" id="KW-1185">Reference proteome</keyword>
<protein>
    <submittedName>
        <fullName evidence="3">Uncharacterized protein</fullName>
    </submittedName>
</protein>
<evidence type="ECO:0000256" key="1">
    <source>
        <dbReference type="SAM" id="MobiDB-lite"/>
    </source>
</evidence>
<gene>
    <name evidence="3" type="ORF">DILT_LOCUS14318</name>
</gene>
<evidence type="ECO:0000256" key="2">
    <source>
        <dbReference type="SAM" id="Phobius"/>
    </source>
</evidence>
<dbReference type="Proteomes" id="UP000281553">
    <property type="component" value="Unassembled WGS sequence"/>
</dbReference>
<proteinExistence type="predicted"/>
<reference evidence="3 4" key="1">
    <citation type="submission" date="2018-11" db="EMBL/GenBank/DDBJ databases">
        <authorList>
            <consortium name="Pathogen Informatics"/>
        </authorList>
    </citation>
    <scope>NUCLEOTIDE SEQUENCE [LARGE SCALE GENOMIC DNA]</scope>
</reference>
<evidence type="ECO:0000313" key="3">
    <source>
        <dbReference type="EMBL" id="VDN23777.1"/>
    </source>
</evidence>
<evidence type="ECO:0000313" key="4">
    <source>
        <dbReference type="Proteomes" id="UP000281553"/>
    </source>
</evidence>
<sequence length="186" mass="20776">MGADKAAPIKEAVLPKDIIMVLCTVHLLLALSMLVLLGRELFIAENPLKGAYPLTLENMETIGNIIDREVIQINPSMLIDLLSNDPLFESHEKDDQVLESVQNERVDIIFQKAVSSMLRRAVEGRSLPKSIAFLRRALTLLEQEARTQYKELAAKAEETLGMNAQEEVAADDDDDDYYYGDDDAVV</sequence>
<keyword evidence="2" id="KW-0812">Transmembrane</keyword>
<keyword evidence="2" id="KW-1133">Transmembrane helix</keyword>
<dbReference type="OrthoDB" id="6256885at2759"/>
<feature type="region of interest" description="Disordered" evidence="1">
    <location>
        <begin position="163"/>
        <end position="186"/>
    </location>
</feature>
<keyword evidence="2" id="KW-0472">Membrane</keyword>
<dbReference type="EMBL" id="UYRU01073733">
    <property type="protein sequence ID" value="VDN23777.1"/>
    <property type="molecule type" value="Genomic_DNA"/>
</dbReference>